<gene>
    <name evidence="1" type="ORF">GCM10010390_25610</name>
</gene>
<evidence type="ECO:0000313" key="1">
    <source>
        <dbReference type="EMBL" id="GAA0522304.1"/>
    </source>
</evidence>
<comment type="caution">
    <text evidence="1">The sequence shown here is derived from an EMBL/GenBank/DDBJ whole genome shotgun (WGS) entry which is preliminary data.</text>
</comment>
<keyword evidence="2" id="KW-1185">Reference proteome</keyword>
<name>A0ABN1CNS4_9ACTN</name>
<protein>
    <recommendedName>
        <fullName evidence="3">LysR family transcriptional regulator</fullName>
    </recommendedName>
</protein>
<dbReference type="Proteomes" id="UP001501576">
    <property type="component" value="Unassembled WGS sequence"/>
</dbReference>
<proteinExistence type="predicted"/>
<dbReference type="EMBL" id="BAAABZ010000015">
    <property type="protein sequence ID" value="GAA0522304.1"/>
    <property type="molecule type" value="Genomic_DNA"/>
</dbReference>
<accession>A0ABN1CNS4</accession>
<evidence type="ECO:0000313" key="2">
    <source>
        <dbReference type="Proteomes" id="UP001501576"/>
    </source>
</evidence>
<organism evidence="1 2">
    <name type="scientific">Streptomyces mordarskii</name>
    <dbReference type="NCBI Taxonomy" id="1226758"/>
    <lineage>
        <taxon>Bacteria</taxon>
        <taxon>Bacillati</taxon>
        <taxon>Actinomycetota</taxon>
        <taxon>Actinomycetes</taxon>
        <taxon>Kitasatosporales</taxon>
        <taxon>Streptomycetaceae</taxon>
        <taxon>Streptomyces</taxon>
    </lineage>
</organism>
<sequence length="64" mass="6981">MAVFVGHNIQALRPDLTSIPLDGVDPAHVVLATRADDRSRLAAAFRKYAQTHLSRPDSAEPTRS</sequence>
<evidence type="ECO:0008006" key="3">
    <source>
        <dbReference type="Google" id="ProtNLM"/>
    </source>
</evidence>
<reference evidence="1 2" key="1">
    <citation type="journal article" date="2019" name="Int. J. Syst. Evol. Microbiol.">
        <title>The Global Catalogue of Microorganisms (GCM) 10K type strain sequencing project: providing services to taxonomists for standard genome sequencing and annotation.</title>
        <authorList>
            <consortium name="The Broad Institute Genomics Platform"/>
            <consortium name="The Broad Institute Genome Sequencing Center for Infectious Disease"/>
            <person name="Wu L."/>
            <person name="Ma J."/>
        </authorList>
    </citation>
    <scope>NUCLEOTIDE SEQUENCE [LARGE SCALE GENOMIC DNA]</scope>
    <source>
        <strain evidence="1 2">JCM 5052</strain>
    </source>
</reference>